<gene>
    <name evidence="1" type="ORF">L1987_61015</name>
</gene>
<comment type="caution">
    <text evidence="1">The sequence shown here is derived from an EMBL/GenBank/DDBJ whole genome shotgun (WGS) entry which is preliminary data.</text>
</comment>
<evidence type="ECO:0000313" key="1">
    <source>
        <dbReference type="EMBL" id="KAI3743308.1"/>
    </source>
</evidence>
<dbReference type="Proteomes" id="UP001056120">
    <property type="component" value="Linkage Group LG20"/>
</dbReference>
<protein>
    <submittedName>
        <fullName evidence="1">Uncharacterized protein</fullName>
    </submittedName>
</protein>
<accession>A0ACB9DA12</accession>
<reference evidence="1 2" key="2">
    <citation type="journal article" date="2022" name="Mol. Ecol. Resour.">
        <title>The genomes of chicory, endive, great burdock and yacon provide insights into Asteraceae paleo-polyploidization history and plant inulin production.</title>
        <authorList>
            <person name="Fan W."/>
            <person name="Wang S."/>
            <person name="Wang H."/>
            <person name="Wang A."/>
            <person name="Jiang F."/>
            <person name="Liu H."/>
            <person name="Zhao H."/>
            <person name="Xu D."/>
            <person name="Zhang Y."/>
        </authorList>
    </citation>
    <scope>NUCLEOTIDE SEQUENCE [LARGE SCALE GENOMIC DNA]</scope>
    <source>
        <strain evidence="2">cv. Yunnan</strain>
        <tissue evidence="1">Leaves</tissue>
    </source>
</reference>
<proteinExistence type="predicted"/>
<name>A0ACB9DA12_9ASTR</name>
<dbReference type="EMBL" id="CM042037">
    <property type="protein sequence ID" value="KAI3743308.1"/>
    <property type="molecule type" value="Genomic_DNA"/>
</dbReference>
<organism evidence="1 2">
    <name type="scientific">Smallanthus sonchifolius</name>
    <dbReference type="NCBI Taxonomy" id="185202"/>
    <lineage>
        <taxon>Eukaryota</taxon>
        <taxon>Viridiplantae</taxon>
        <taxon>Streptophyta</taxon>
        <taxon>Embryophyta</taxon>
        <taxon>Tracheophyta</taxon>
        <taxon>Spermatophyta</taxon>
        <taxon>Magnoliopsida</taxon>
        <taxon>eudicotyledons</taxon>
        <taxon>Gunneridae</taxon>
        <taxon>Pentapetalae</taxon>
        <taxon>asterids</taxon>
        <taxon>campanulids</taxon>
        <taxon>Asterales</taxon>
        <taxon>Asteraceae</taxon>
        <taxon>Asteroideae</taxon>
        <taxon>Heliantheae alliance</taxon>
        <taxon>Millerieae</taxon>
        <taxon>Smallanthus</taxon>
    </lineage>
</organism>
<evidence type="ECO:0000313" key="2">
    <source>
        <dbReference type="Proteomes" id="UP001056120"/>
    </source>
</evidence>
<keyword evidence="2" id="KW-1185">Reference proteome</keyword>
<reference evidence="2" key="1">
    <citation type="journal article" date="2022" name="Mol. Ecol. Resour.">
        <title>The genomes of chicory, endive, great burdock and yacon provide insights into Asteraceae palaeo-polyploidization history and plant inulin production.</title>
        <authorList>
            <person name="Fan W."/>
            <person name="Wang S."/>
            <person name="Wang H."/>
            <person name="Wang A."/>
            <person name="Jiang F."/>
            <person name="Liu H."/>
            <person name="Zhao H."/>
            <person name="Xu D."/>
            <person name="Zhang Y."/>
        </authorList>
    </citation>
    <scope>NUCLEOTIDE SEQUENCE [LARGE SCALE GENOMIC DNA]</scope>
    <source>
        <strain evidence="2">cv. Yunnan</strain>
    </source>
</reference>
<sequence length="239" mass="26819">MKPMLRISVSLQLVKIENSEGSSVKTEDAKSWLNAKEGSVASNQFLHKSFDDVQERWQATRFVLPWRIQQAVLSFNFCSFILKTSWLLMVLCLNGHVSVENGKIEGSVNGHVGENESGPHASESVHVEKAPQTSFPKDAVDEWPEAKKPTDNDIGYQFYAPSMMLVISCVNVNNKDSSNKAILFHDVEDENLGCVSVKTSKRKIVQLEPEPVMLEGRDSLQQMVSFVVILFFTLVLFLL</sequence>